<evidence type="ECO:0008006" key="4">
    <source>
        <dbReference type="Google" id="ProtNLM"/>
    </source>
</evidence>
<organism evidence="2 3">
    <name type="scientific">Shewanella corallii</name>
    <dbReference type="NCBI Taxonomy" id="560080"/>
    <lineage>
        <taxon>Bacteria</taxon>
        <taxon>Pseudomonadati</taxon>
        <taxon>Pseudomonadota</taxon>
        <taxon>Gammaproteobacteria</taxon>
        <taxon>Alteromonadales</taxon>
        <taxon>Shewanellaceae</taxon>
        <taxon>Shewanella</taxon>
    </lineage>
</organism>
<feature type="transmembrane region" description="Helical" evidence="1">
    <location>
        <begin position="41"/>
        <end position="61"/>
    </location>
</feature>
<keyword evidence="1" id="KW-0472">Membrane</keyword>
<dbReference type="Proteomes" id="UP001202831">
    <property type="component" value="Unassembled WGS sequence"/>
</dbReference>
<name>A0ABT0N3P8_9GAMM</name>
<reference evidence="2 3" key="1">
    <citation type="submission" date="2022-01" db="EMBL/GenBank/DDBJ databases">
        <title>Whole genome-based taxonomy of the Shewanellaceae.</title>
        <authorList>
            <person name="Martin-Rodriguez A.J."/>
        </authorList>
    </citation>
    <scope>NUCLEOTIDE SEQUENCE [LARGE SCALE GENOMIC DNA]</scope>
    <source>
        <strain evidence="2 3">DSM 21332</strain>
    </source>
</reference>
<evidence type="ECO:0000256" key="1">
    <source>
        <dbReference type="SAM" id="Phobius"/>
    </source>
</evidence>
<comment type="caution">
    <text evidence="2">The sequence shown here is derived from an EMBL/GenBank/DDBJ whole genome shotgun (WGS) entry which is preliminary data.</text>
</comment>
<dbReference type="RefSeq" id="WP_249247880.1">
    <property type="nucleotide sequence ID" value="NZ_JAKIKT010000001.1"/>
</dbReference>
<sequence length="131" mass="14908">MEKNNIDVDKFYENMKKADAETLVFLAKYSKKTQSLQRMQVFVSTIIATIAGAAVLASYVFPEMSKLSVGVGSAIFGLSTVVISYFQQKKEKEQLISKILKSTRTLSDEDLREAEKYRQDVLEIIEKEKKK</sequence>
<gene>
    <name evidence="2" type="ORF">L2725_04740</name>
</gene>
<protein>
    <recommendedName>
        <fullName evidence="4">DUF4231 domain-containing protein</fullName>
    </recommendedName>
</protein>
<dbReference type="EMBL" id="JAKIKT010000001">
    <property type="protein sequence ID" value="MCL2913091.1"/>
    <property type="molecule type" value="Genomic_DNA"/>
</dbReference>
<evidence type="ECO:0000313" key="2">
    <source>
        <dbReference type="EMBL" id="MCL2913091.1"/>
    </source>
</evidence>
<keyword evidence="3" id="KW-1185">Reference proteome</keyword>
<keyword evidence="1" id="KW-1133">Transmembrane helix</keyword>
<keyword evidence="1" id="KW-0812">Transmembrane</keyword>
<feature type="transmembrane region" description="Helical" evidence="1">
    <location>
        <begin position="67"/>
        <end position="86"/>
    </location>
</feature>
<proteinExistence type="predicted"/>
<accession>A0ABT0N3P8</accession>
<evidence type="ECO:0000313" key="3">
    <source>
        <dbReference type="Proteomes" id="UP001202831"/>
    </source>
</evidence>